<sequence>MGVRLMVLNQYYAPDLASTGQIAAELCEEMARNGFEILVVTAQPSYTSSSPQAPSFEFRNGVHIHRVPLLGPRGREKLHIRLSGYLQFLLKGFFLARRLADEMHPEYVVTFHNPPLVPVLGAYLARKQGCRFVYILYDIHPDILLATGWKLPRILVKLWEKQNQCIFGQADAIVVLGEGMKQTLLQKGVPSSKIKIIPLWGRPELSPVGADSLIRHELEIGDQELVLLYAGNMGVMHPLEPLINAAKLLRNLPVRFVFLGDGVKREQLRTRVRQENLHNVIFLPFQPENRFVRLVAMADACFVVLEPGLENLAFPSRTFTFLSAGKPIIAFMSPKAEVAKIVERDGCGWNVTNTEQLVDLVRRMFEDRNEIGVKSQKARRVYEERFSRSKIIGSYIELFS</sequence>
<dbReference type="EMBL" id="FOUU01000004">
    <property type="protein sequence ID" value="SFM80748.1"/>
    <property type="molecule type" value="Genomic_DNA"/>
</dbReference>
<evidence type="ECO:0000259" key="2">
    <source>
        <dbReference type="Pfam" id="PF13579"/>
    </source>
</evidence>
<dbReference type="SUPFAM" id="SSF53756">
    <property type="entry name" value="UDP-Glycosyltransferase/glycogen phosphorylase"/>
    <property type="match status" value="1"/>
</dbReference>
<dbReference type="GO" id="GO:0016757">
    <property type="term" value="F:glycosyltransferase activity"/>
    <property type="evidence" value="ECO:0007669"/>
    <property type="project" value="InterPro"/>
</dbReference>
<keyword evidence="4" id="KW-1185">Reference proteome</keyword>
<dbReference type="Pfam" id="PF00534">
    <property type="entry name" value="Glycos_transf_1"/>
    <property type="match status" value="1"/>
</dbReference>
<keyword evidence="3" id="KW-0808">Transferase</keyword>
<proteinExistence type="predicted"/>
<dbReference type="STRING" id="39841.SAMN05660836_01547"/>
<dbReference type="Pfam" id="PF13579">
    <property type="entry name" value="Glyco_trans_4_4"/>
    <property type="match status" value="1"/>
</dbReference>
<gene>
    <name evidence="3" type="ORF">SAMN05660836_01547</name>
</gene>
<dbReference type="PANTHER" id="PTHR12526:SF609">
    <property type="entry name" value="LIPOPOLYSACCHARIDE BIOSYNTHESIS PROTEIN"/>
    <property type="match status" value="1"/>
</dbReference>
<dbReference type="OrthoDB" id="7366221at2"/>
<dbReference type="Gene3D" id="3.40.50.2000">
    <property type="entry name" value="Glycogen Phosphorylase B"/>
    <property type="match status" value="2"/>
</dbReference>
<dbReference type="InterPro" id="IPR028098">
    <property type="entry name" value="Glyco_trans_4-like_N"/>
</dbReference>
<dbReference type="AlphaFoldDB" id="A0A1I4TVA7"/>
<feature type="domain" description="Glycosyl transferase family 1" evidence="1">
    <location>
        <begin position="214"/>
        <end position="370"/>
    </location>
</feature>
<protein>
    <submittedName>
        <fullName evidence="3">Glycosyltransferase involved in cell wall bisynthesis</fullName>
    </submittedName>
</protein>
<accession>A0A1I4TVA7</accession>
<evidence type="ECO:0000313" key="4">
    <source>
        <dbReference type="Proteomes" id="UP000199611"/>
    </source>
</evidence>
<feature type="domain" description="Glycosyltransferase subfamily 4-like N-terminal" evidence="2">
    <location>
        <begin position="21"/>
        <end position="200"/>
    </location>
</feature>
<dbReference type="RefSeq" id="WP_093394752.1">
    <property type="nucleotide sequence ID" value="NZ_FOUU01000004.1"/>
</dbReference>
<name>A0A1I4TVA7_9BACT</name>
<dbReference type="CDD" id="cd03794">
    <property type="entry name" value="GT4_WbuB-like"/>
    <property type="match status" value="1"/>
</dbReference>
<dbReference type="PANTHER" id="PTHR12526">
    <property type="entry name" value="GLYCOSYLTRANSFERASE"/>
    <property type="match status" value="1"/>
</dbReference>
<evidence type="ECO:0000313" key="3">
    <source>
        <dbReference type="EMBL" id="SFM80748.1"/>
    </source>
</evidence>
<dbReference type="Proteomes" id="UP000199611">
    <property type="component" value="Unassembled WGS sequence"/>
</dbReference>
<organism evidence="3 4">
    <name type="scientific">Thermodesulforhabdus norvegica</name>
    <dbReference type="NCBI Taxonomy" id="39841"/>
    <lineage>
        <taxon>Bacteria</taxon>
        <taxon>Pseudomonadati</taxon>
        <taxon>Thermodesulfobacteriota</taxon>
        <taxon>Syntrophobacteria</taxon>
        <taxon>Syntrophobacterales</taxon>
        <taxon>Thermodesulforhabdaceae</taxon>
        <taxon>Thermodesulforhabdus</taxon>
    </lineage>
</organism>
<evidence type="ECO:0000259" key="1">
    <source>
        <dbReference type="Pfam" id="PF00534"/>
    </source>
</evidence>
<dbReference type="InterPro" id="IPR001296">
    <property type="entry name" value="Glyco_trans_1"/>
</dbReference>
<reference evidence="3 4" key="1">
    <citation type="submission" date="2016-10" db="EMBL/GenBank/DDBJ databases">
        <authorList>
            <person name="de Groot N.N."/>
        </authorList>
    </citation>
    <scope>NUCLEOTIDE SEQUENCE [LARGE SCALE GENOMIC DNA]</scope>
    <source>
        <strain evidence="3 4">DSM 9990</strain>
    </source>
</reference>